<dbReference type="AlphaFoldDB" id="A0A1H6Q0P6"/>
<feature type="chain" id="PRO_5011737325" evidence="4">
    <location>
        <begin position="20"/>
        <end position="393"/>
    </location>
</feature>
<keyword evidence="1" id="KW-0719">Serine esterase</keyword>
<reference evidence="6 7" key="1">
    <citation type="submission" date="2016-10" db="EMBL/GenBank/DDBJ databases">
        <authorList>
            <person name="de Groot N.N."/>
        </authorList>
    </citation>
    <scope>NUCLEOTIDE SEQUENCE [LARGE SCALE GENOMIC DNA]</scope>
    <source>
        <strain evidence="6 7">DSM 19938</strain>
    </source>
</reference>
<protein>
    <submittedName>
        <fullName evidence="6">Alpha/beta hydrolase family protein</fullName>
    </submittedName>
</protein>
<accession>A0A1H6Q0P6</accession>
<evidence type="ECO:0000256" key="3">
    <source>
        <dbReference type="ARBA" id="ARBA00022801"/>
    </source>
</evidence>
<dbReference type="STRING" id="408657.SAMN04487995_0129"/>
<proteinExistence type="predicted"/>
<dbReference type="PANTHER" id="PTHR47381:SF3">
    <property type="entry name" value="ALPHA_BETA-HYDROLASES SUPERFAMILY PROTEIN"/>
    <property type="match status" value="1"/>
</dbReference>
<evidence type="ECO:0000313" key="7">
    <source>
        <dbReference type="Proteomes" id="UP000199532"/>
    </source>
</evidence>
<keyword evidence="2 4" id="KW-0732">Signal</keyword>
<gene>
    <name evidence="6" type="ORF">SAMN04487995_0129</name>
</gene>
<feature type="domain" description="4-O-methyl-glucuronoyl methylesterase-like" evidence="5">
    <location>
        <begin position="101"/>
        <end position="341"/>
    </location>
</feature>
<name>A0A1H6Q0P6_9BACT</name>
<feature type="signal peptide" evidence="4">
    <location>
        <begin position="1"/>
        <end position="19"/>
    </location>
</feature>
<dbReference type="Gene3D" id="3.40.50.1820">
    <property type="entry name" value="alpha/beta hydrolase"/>
    <property type="match status" value="1"/>
</dbReference>
<dbReference type="Proteomes" id="UP000199532">
    <property type="component" value="Unassembled WGS sequence"/>
</dbReference>
<dbReference type="SUPFAM" id="SSF53474">
    <property type="entry name" value="alpha/beta-Hydrolases"/>
    <property type="match status" value="1"/>
</dbReference>
<evidence type="ECO:0000256" key="4">
    <source>
        <dbReference type="SAM" id="SignalP"/>
    </source>
</evidence>
<dbReference type="GO" id="GO:0052689">
    <property type="term" value="F:carboxylic ester hydrolase activity"/>
    <property type="evidence" value="ECO:0007669"/>
    <property type="project" value="UniProtKB-KW"/>
</dbReference>
<dbReference type="EMBL" id="FNXY01000001">
    <property type="protein sequence ID" value="SEI37441.1"/>
    <property type="molecule type" value="Genomic_DNA"/>
</dbReference>
<dbReference type="InterPro" id="IPR054579">
    <property type="entry name" value="GCE-like_dom"/>
</dbReference>
<dbReference type="Pfam" id="PF22244">
    <property type="entry name" value="GCE_fung"/>
    <property type="match status" value="1"/>
</dbReference>
<keyword evidence="7" id="KW-1185">Reference proteome</keyword>
<dbReference type="RefSeq" id="WP_090330756.1">
    <property type="nucleotide sequence ID" value="NZ_FNXY01000001.1"/>
</dbReference>
<evidence type="ECO:0000259" key="5">
    <source>
        <dbReference type="Pfam" id="PF22244"/>
    </source>
</evidence>
<organism evidence="6 7">
    <name type="scientific">Dyadobacter koreensis</name>
    <dbReference type="NCBI Taxonomy" id="408657"/>
    <lineage>
        <taxon>Bacteria</taxon>
        <taxon>Pseudomonadati</taxon>
        <taxon>Bacteroidota</taxon>
        <taxon>Cytophagia</taxon>
        <taxon>Cytophagales</taxon>
        <taxon>Spirosomataceae</taxon>
        <taxon>Dyadobacter</taxon>
    </lineage>
</organism>
<evidence type="ECO:0000256" key="2">
    <source>
        <dbReference type="ARBA" id="ARBA00022729"/>
    </source>
</evidence>
<keyword evidence="3 6" id="KW-0378">Hydrolase</keyword>
<dbReference type="OrthoDB" id="9809261at2"/>
<dbReference type="PANTHER" id="PTHR47381">
    <property type="entry name" value="ALPHA/BETA-HYDROLASES SUPERFAMILY PROTEIN"/>
    <property type="match status" value="1"/>
</dbReference>
<sequence length="393" mass="44476">MIKIAVILFSFLLTCHLLAAQNYDEAKVPAYTLPDLLLSINNQRINTAKQWEDIRRPEIISLFEEHVYGTMPKKFDEISFKIKAENPNAMNRKAHLKEVEISVKNHQQSVIINLILFTPNQTRKPAPVFLLINNRSEKNTSVTRDTISGFWPAEQVIKAGYAIAAFYYGDAAPDNKNSFQNGVLRLYPEQLGSDNGMKAVGAWAWAASRVMDYFEKDSAIDASKVTIVGHSRGGKASLWAAAQDQRFAMCVTNCSGNTGAALSRRRYGETIERINTTFPHWFNENYKNYNSNEKALPIDQHMLIAAVAPRAVYVTNASEDLWADPKGTFMAEKEAEKIYKLYNLKSSLPDAPPPMNTPSLKPPLSYHIRKGIHDLTAYDWEQFVKTADLYFKR</sequence>
<evidence type="ECO:0000313" key="6">
    <source>
        <dbReference type="EMBL" id="SEI37441.1"/>
    </source>
</evidence>
<evidence type="ECO:0000256" key="1">
    <source>
        <dbReference type="ARBA" id="ARBA00022487"/>
    </source>
</evidence>
<dbReference type="InterPro" id="IPR029058">
    <property type="entry name" value="AB_hydrolase_fold"/>
</dbReference>